<proteinExistence type="predicted"/>
<accession>A0ABM5JSG3</accession>
<dbReference type="SUPFAM" id="SSF53098">
    <property type="entry name" value="Ribonuclease H-like"/>
    <property type="match status" value="1"/>
</dbReference>
<dbReference type="GeneID" id="126880851"/>
<keyword evidence="2" id="KW-1185">Reference proteome</keyword>
<organism evidence="1 2">
    <name type="scientific">Diabrotica virgifera virgifera</name>
    <name type="common">western corn rootworm</name>
    <dbReference type="NCBI Taxonomy" id="50390"/>
    <lineage>
        <taxon>Eukaryota</taxon>
        <taxon>Metazoa</taxon>
        <taxon>Ecdysozoa</taxon>
        <taxon>Arthropoda</taxon>
        <taxon>Hexapoda</taxon>
        <taxon>Insecta</taxon>
        <taxon>Pterygota</taxon>
        <taxon>Neoptera</taxon>
        <taxon>Endopterygota</taxon>
        <taxon>Coleoptera</taxon>
        <taxon>Polyphaga</taxon>
        <taxon>Cucujiformia</taxon>
        <taxon>Chrysomeloidea</taxon>
        <taxon>Chrysomelidae</taxon>
        <taxon>Galerucinae</taxon>
        <taxon>Diabroticina</taxon>
        <taxon>Diabroticites</taxon>
        <taxon>Diabrotica</taxon>
    </lineage>
</organism>
<sequence>MSSNNIDNIIKQTDGVVLAIRKLRKILFDNFTISDAEVWLNRLQKQIRLCKRIIRSRKQNKLSVGTCRKIETNMGHFKHFRKLILNRHIGAGLHLKLGQRVKWENVQSSFQSRIKTGIIANLRHKDLNQFLGDCVVVFKNKIGKILKTHSALKVNTAFCGEFIRKSGDNEIVEIKYFNTKNYIIDLSTQIYEWFKENVVDKLLNELSEFAEKDSGFALNKIISLAVNINKFQLGNGSSYIRLPEPILKKKACINVKNTDQNCFYWAIVSALRAPRHKSKPQRTSSYPYFTEVLQTENLDSPMPLSQISKFEKLNNISVNVYALELIKTEKASFYTVVPARLTENKRDTHVNLLLIQSHYYPRLNDYDAPPTEENDCNEEIKYHYCWIKNLSYLVSRQTNKNGHKKFICDRCMNYFHQQNKFVEHEKVCSKFNKHKINIPKESHVEFKNFTYQQTTPFVVYADFECQLENYNQSNVNLTKTLKYQKHVPYSAGYYVKCCYDDSLSYFDSYRGADCMDWFADRMVDVSNCVASKLKTIVPMIEKPNASTATSCHICSKHFSDKGIIVKDHDHFNGAFRGFAHQACNLNFRKLFVVPIVFHNLSGYDGHFMISHLCKKGYLSVLPINKDKYISFTLHSDKNNIKLRFIDSFRFMGASLDELASILADSEKKILRREFQGLENEKFNLLTRKGVFCYDYIDSLSKLDETSLPPIENFYNKLNDENISDEKYAHAQSVWHQFNIQNIGEYSDLYLKTDILLLADVFEQLRKKCFSTYGLDPAWYYTMPGYTWDCMLKYTGCRLELLKDPDMVLFYENAIRGGISVCSNRFSEANNKYMSDYDPKKPSKYLMYLDVNNLYGFAMEQLLPYGGFKWLDDVTSFDVTSIADNSDVGYILQVDLSYPQELHDKHKDFPFAAERSVPPRGGVKLPKLMTTLHDKKEYTVHYKNLKQMLANGLKLTKIHNILQFKQAAWLKPYIELNTRNRAAAQTDFEKNLYKLMNNAVFGKTMENLKKHRICKIAKSWGGRYGAANLISSFRFHSCTILDENLVVIELKKLEITFNKPLYVGQAILDLSKTVMYDFHYTYMLPKMGADRCKLMYMDTDSFVYELQCEDVYEEVIKADSSKFDTSDYSKNNIYKIPQKNKKVPGLMKDENNGKIMTHFVGLRSKMYSYKVQGGKIVKKSKGVKYNVVKNKIKFEDYVECLKSFKEKTATQRCIRSYAHNVYSVEQSKIGLSPHDDKRYLIPNSFDTLPWGHYRILE</sequence>
<dbReference type="SUPFAM" id="SSF56672">
    <property type="entry name" value="DNA/RNA polymerases"/>
    <property type="match status" value="1"/>
</dbReference>
<name>A0ABM5JSG3_DIAVI</name>
<dbReference type="InterPro" id="IPR038563">
    <property type="entry name" value="Endonuclease_7_sf"/>
</dbReference>
<dbReference type="InterPro" id="IPR012337">
    <property type="entry name" value="RNaseH-like_sf"/>
</dbReference>
<protein>
    <recommendedName>
        <fullName evidence="3">DNA-directed DNA polymerase</fullName>
    </recommendedName>
</protein>
<dbReference type="PANTHER" id="PTHR31511:SF12">
    <property type="entry name" value="RHO TERMINATION FACTOR N-TERMINAL DOMAIN-CONTAINING PROTEIN"/>
    <property type="match status" value="1"/>
</dbReference>
<reference evidence="1" key="1">
    <citation type="submission" date="2025-05" db="UniProtKB">
        <authorList>
            <consortium name="EnsemblMetazoa"/>
        </authorList>
    </citation>
    <scope>IDENTIFICATION</scope>
</reference>
<dbReference type="Proteomes" id="UP001652700">
    <property type="component" value="Unplaced"/>
</dbReference>
<dbReference type="InterPro" id="IPR043502">
    <property type="entry name" value="DNA/RNA_pol_sf"/>
</dbReference>
<evidence type="ECO:0000313" key="2">
    <source>
        <dbReference type="Proteomes" id="UP001652700"/>
    </source>
</evidence>
<evidence type="ECO:0008006" key="3">
    <source>
        <dbReference type="Google" id="ProtNLM"/>
    </source>
</evidence>
<evidence type="ECO:0000313" key="1">
    <source>
        <dbReference type="EnsemblMetazoa" id="XP_050500876.1"/>
    </source>
</evidence>
<dbReference type="PANTHER" id="PTHR31511">
    <property type="entry name" value="PROTEIN CBG23764"/>
    <property type="match status" value="1"/>
</dbReference>
<dbReference type="RefSeq" id="XP_050500876.1">
    <property type="nucleotide sequence ID" value="XM_050644919.1"/>
</dbReference>
<dbReference type="EnsemblMetazoa" id="XM_050644919.1">
    <property type="protein sequence ID" value="XP_050500876.1"/>
    <property type="gene ID" value="LOC126880851"/>
</dbReference>
<dbReference type="Gene3D" id="3.40.1800.10">
    <property type="entry name" value="His-Me finger endonucleases"/>
    <property type="match status" value="1"/>
</dbReference>